<name>A0A1Q4I361_9MYCO</name>
<evidence type="ECO:0000313" key="1">
    <source>
        <dbReference type="EMBL" id="OJZ76355.1"/>
    </source>
</evidence>
<evidence type="ECO:0008006" key="3">
    <source>
        <dbReference type="Google" id="ProtNLM"/>
    </source>
</evidence>
<dbReference type="OrthoDB" id="4632260at2"/>
<dbReference type="AlphaFoldDB" id="A0A1Q4I361"/>
<protein>
    <recommendedName>
        <fullName evidence="3">SCP domain-containing protein</fullName>
    </recommendedName>
</protein>
<reference evidence="1 2" key="1">
    <citation type="submission" date="2016-11" db="EMBL/GenBank/DDBJ databases">
        <title>Genome sequences of unsequenced Mycobacteria.</title>
        <authorList>
            <person name="Greninger A.L."/>
            <person name="Fang F."/>
            <person name="Jerome K.R."/>
        </authorList>
    </citation>
    <scope>NUCLEOTIDE SEQUENCE [LARGE SCALE GENOMIC DNA]</scope>
    <source>
        <strain evidence="1 2">M11</strain>
    </source>
</reference>
<organism evidence="1 2">
    <name type="scientific">Mycobacterium paraffinicum</name>
    <dbReference type="NCBI Taxonomy" id="53378"/>
    <lineage>
        <taxon>Bacteria</taxon>
        <taxon>Bacillati</taxon>
        <taxon>Actinomycetota</taxon>
        <taxon>Actinomycetes</taxon>
        <taxon>Mycobacteriales</taxon>
        <taxon>Mycobacteriaceae</taxon>
        <taxon>Mycobacterium</taxon>
    </lineage>
</organism>
<keyword evidence="2" id="KW-1185">Reference proteome</keyword>
<sequence length="143" mass="14987">MATIMLLGVGFAPAPSAGADATDNLRSAVDQVRAGTSCGALRGDPIIEKVATKINQSTQNYIDHQATQTPITDPLTGLKILGYRGTKATLLQGASTNDADSIKALILQGYNKIPDCAYTDFGANMQLNERTGYWLTAVVLAGA</sequence>
<comment type="caution">
    <text evidence="1">The sequence shown here is derived from an EMBL/GenBank/DDBJ whole genome shotgun (WGS) entry which is preliminary data.</text>
</comment>
<proteinExistence type="predicted"/>
<dbReference type="EMBL" id="MPNT01000001">
    <property type="protein sequence ID" value="OJZ76355.1"/>
    <property type="molecule type" value="Genomic_DNA"/>
</dbReference>
<accession>A0A1Q4I361</accession>
<dbReference type="Proteomes" id="UP000186438">
    <property type="component" value="Unassembled WGS sequence"/>
</dbReference>
<gene>
    <name evidence="1" type="ORF">BRW65_01145</name>
</gene>
<evidence type="ECO:0000313" key="2">
    <source>
        <dbReference type="Proteomes" id="UP000186438"/>
    </source>
</evidence>
<dbReference type="RefSeq" id="WP_073870256.1">
    <property type="nucleotide sequence ID" value="NZ_MPNT01000001.1"/>
</dbReference>
<dbReference type="STRING" id="53378.BRW65_01145"/>